<organism evidence="2 3">
    <name type="scientific">Paeniglutamicibacter gangotriensis</name>
    <dbReference type="NCBI Taxonomy" id="254787"/>
    <lineage>
        <taxon>Bacteria</taxon>
        <taxon>Bacillati</taxon>
        <taxon>Actinomycetota</taxon>
        <taxon>Actinomycetes</taxon>
        <taxon>Micrococcales</taxon>
        <taxon>Micrococcaceae</taxon>
        <taxon>Paeniglutamicibacter</taxon>
    </lineage>
</organism>
<keyword evidence="1" id="KW-1133">Transmembrane helix</keyword>
<dbReference type="OrthoDB" id="9969291at2"/>
<dbReference type="EMBL" id="VOBL01000022">
    <property type="protein sequence ID" value="KAA0973764.1"/>
    <property type="molecule type" value="Genomic_DNA"/>
</dbReference>
<evidence type="ECO:0000313" key="3">
    <source>
        <dbReference type="Proteomes" id="UP000323856"/>
    </source>
</evidence>
<feature type="transmembrane region" description="Helical" evidence="1">
    <location>
        <begin position="57"/>
        <end position="81"/>
    </location>
</feature>
<keyword evidence="1" id="KW-0812">Transmembrane</keyword>
<feature type="transmembrane region" description="Helical" evidence="1">
    <location>
        <begin position="12"/>
        <end position="37"/>
    </location>
</feature>
<feature type="transmembrane region" description="Helical" evidence="1">
    <location>
        <begin position="102"/>
        <end position="124"/>
    </location>
</feature>
<dbReference type="RefSeq" id="WP_007273225.1">
    <property type="nucleotide sequence ID" value="NZ_VOBL01000022.1"/>
</dbReference>
<accession>A0A5B0E478</accession>
<evidence type="ECO:0000256" key="1">
    <source>
        <dbReference type="SAM" id="Phobius"/>
    </source>
</evidence>
<keyword evidence="1" id="KW-0472">Membrane</keyword>
<gene>
    <name evidence="2" type="ORF">FQ154_17305</name>
</gene>
<sequence length="168" mass="17086">MAPVPAQKPSTLFIPMLILALLAGAIMGALGGGLLVLPDILASSGDPDGFSGWGGPVGYASMPIIYGTVCGTFLGLIPGTGSYIALSIQDRKRPASLENRQAMAAGAGAAIAGILPAFFVVWIMGKELPGGLVTGAVFIVMCFVIAAASLKGILRFLDKRDAVVRQAA</sequence>
<dbReference type="Proteomes" id="UP000323856">
    <property type="component" value="Unassembled WGS sequence"/>
</dbReference>
<dbReference type="AlphaFoldDB" id="A0A5B0E478"/>
<evidence type="ECO:0000313" key="2">
    <source>
        <dbReference type="EMBL" id="KAA0973764.1"/>
    </source>
</evidence>
<proteinExistence type="predicted"/>
<reference evidence="2 3" key="1">
    <citation type="submission" date="2019-07" db="EMBL/GenBank/DDBJ databases">
        <title>Analysis of the biochemical properties, biological activity and biotechnological potential of siderophores and biosurfactants produced by Antarctic psychrotolerant bacteria.</title>
        <authorList>
            <person name="Styczynski M."/>
            <person name="Krucon T."/>
            <person name="Decewicz P."/>
            <person name="Dziewit L."/>
        </authorList>
    </citation>
    <scope>NUCLEOTIDE SEQUENCE [LARGE SCALE GENOMIC DNA]</scope>
    <source>
        <strain evidence="2 3">ANT_H27</strain>
    </source>
</reference>
<feature type="transmembrane region" description="Helical" evidence="1">
    <location>
        <begin position="130"/>
        <end position="150"/>
    </location>
</feature>
<protein>
    <submittedName>
        <fullName evidence="2">Uncharacterized protein</fullName>
    </submittedName>
</protein>
<comment type="caution">
    <text evidence="2">The sequence shown here is derived from an EMBL/GenBank/DDBJ whole genome shotgun (WGS) entry which is preliminary data.</text>
</comment>
<name>A0A5B0E478_9MICC</name>